<sequence length="126" mass="13846">MKKLLIGLVASSALVFGTGCGDSTEPEDVCERFFSAMIDIDQKACGEVSEGPTDQERNEAIQQCSTQIERCTEDDREKMNRIADCINDIDDCREGREDEFAGAFLACLIQEGSFSESCNISADIED</sequence>
<dbReference type="AlphaFoldDB" id="F8CBA5"/>
<proteinExistence type="predicted"/>
<protein>
    <submittedName>
        <fullName evidence="1">Putative lipoprotein</fullName>
    </submittedName>
</protein>
<dbReference type="KEGG" id="mfu:LILAB_01390"/>
<evidence type="ECO:0000313" key="2">
    <source>
        <dbReference type="Proteomes" id="UP000000488"/>
    </source>
</evidence>
<dbReference type="Proteomes" id="UP000000488">
    <property type="component" value="Chromosome"/>
</dbReference>
<dbReference type="HOGENOM" id="CLU_166662_0_0_7"/>
<organism evidence="1 2">
    <name type="scientific">Myxococcus fulvus (strain ATCC BAA-855 / HW-1)</name>
    <dbReference type="NCBI Taxonomy" id="483219"/>
    <lineage>
        <taxon>Bacteria</taxon>
        <taxon>Pseudomonadati</taxon>
        <taxon>Myxococcota</taxon>
        <taxon>Myxococcia</taxon>
        <taxon>Myxococcales</taxon>
        <taxon>Cystobacterineae</taxon>
        <taxon>Myxococcaceae</taxon>
        <taxon>Myxococcus</taxon>
    </lineage>
</organism>
<evidence type="ECO:0000313" key="1">
    <source>
        <dbReference type="EMBL" id="AEI62210.1"/>
    </source>
</evidence>
<keyword evidence="1" id="KW-0449">Lipoprotein</keyword>
<reference evidence="1 2" key="1">
    <citation type="journal article" date="2011" name="J. Bacteriol.">
        <title>Genome sequence of the halotolerant marine bacterium Myxococcus fulvus HW-1.</title>
        <authorList>
            <person name="Li Z.F."/>
            <person name="Li X."/>
            <person name="Liu H."/>
            <person name="Liu X."/>
            <person name="Han K."/>
            <person name="Wu Z.H."/>
            <person name="Hu W."/>
            <person name="Li F.F."/>
            <person name="Li Y.Z."/>
        </authorList>
    </citation>
    <scope>NUCLEOTIDE SEQUENCE [LARGE SCALE GENOMIC DNA]</scope>
    <source>
        <strain evidence="2">ATCC BAA-855 / HW-1</strain>
    </source>
</reference>
<accession>F8CBA5</accession>
<dbReference type="PROSITE" id="PS51257">
    <property type="entry name" value="PROKAR_LIPOPROTEIN"/>
    <property type="match status" value="1"/>
</dbReference>
<gene>
    <name evidence="1" type="ordered locus">LILAB_01390</name>
</gene>
<dbReference type="EMBL" id="CP002830">
    <property type="protein sequence ID" value="AEI62210.1"/>
    <property type="molecule type" value="Genomic_DNA"/>
</dbReference>
<name>F8CBA5_MYXFH</name>